<reference evidence="1" key="1">
    <citation type="journal article" date="2023" name="Mol. Phylogenet. Evol.">
        <title>Genome-scale phylogeny and comparative genomics of the fungal order Sordariales.</title>
        <authorList>
            <person name="Hensen N."/>
            <person name="Bonometti L."/>
            <person name="Westerberg I."/>
            <person name="Brannstrom I.O."/>
            <person name="Guillou S."/>
            <person name="Cros-Aarteil S."/>
            <person name="Calhoun S."/>
            <person name="Haridas S."/>
            <person name="Kuo A."/>
            <person name="Mondo S."/>
            <person name="Pangilinan J."/>
            <person name="Riley R."/>
            <person name="LaButti K."/>
            <person name="Andreopoulos B."/>
            <person name="Lipzen A."/>
            <person name="Chen C."/>
            <person name="Yan M."/>
            <person name="Daum C."/>
            <person name="Ng V."/>
            <person name="Clum A."/>
            <person name="Steindorff A."/>
            <person name="Ohm R.A."/>
            <person name="Martin F."/>
            <person name="Silar P."/>
            <person name="Natvig D.O."/>
            <person name="Lalanne C."/>
            <person name="Gautier V."/>
            <person name="Ament-Velasquez S.L."/>
            <person name="Kruys A."/>
            <person name="Hutchinson M.I."/>
            <person name="Powell A.J."/>
            <person name="Barry K."/>
            <person name="Miller A.N."/>
            <person name="Grigoriev I.V."/>
            <person name="Debuchy R."/>
            <person name="Gladieux P."/>
            <person name="Hiltunen Thoren M."/>
            <person name="Johannesson H."/>
        </authorList>
    </citation>
    <scope>NUCLEOTIDE SEQUENCE</scope>
    <source>
        <strain evidence="1">CBS 103.79</strain>
    </source>
</reference>
<organism evidence="1 2">
    <name type="scientific">Staphylotrichum tortipilum</name>
    <dbReference type="NCBI Taxonomy" id="2831512"/>
    <lineage>
        <taxon>Eukaryota</taxon>
        <taxon>Fungi</taxon>
        <taxon>Dikarya</taxon>
        <taxon>Ascomycota</taxon>
        <taxon>Pezizomycotina</taxon>
        <taxon>Sordariomycetes</taxon>
        <taxon>Sordariomycetidae</taxon>
        <taxon>Sordariales</taxon>
        <taxon>Chaetomiaceae</taxon>
        <taxon>Staphylotrichum</taxon>
    </lineage>
</organism>
<name>A0AAN6MKT2_9PEZI</name>
<gene>
    <name evidence="1" type="ORF">C8A05DRAFT_34451</name>
</gene>
<proteinExistence type="predicted"/>
<keyword evidence="2" id="KW-1185">Reference proteome</keyword>
<evidence type="ECO:0000313" key="1">
    <source>
        <dbReference type="EMBL" id="KAK3901872.1"/>
    </source>
</evidence>
<dbReference type="Proteomes" id="UP001303889">
    <property type="component" value="Unassembled WGS sequence"/>
</dbReference>
<dbReference type="EMBL" id="MU855550">
    <property type="protein sequence ID" value="KAK3901872.1"/>
    <property type="molecule type" value="Genomic_DNA"/>
</dbReference>
<protein>
    <recommendedName>
        <fullName evidence="3">F-box domain-containing protein</fullName>
    </recommendedName>
</protein>
<dbReference type="AlphaFoldDB" id="A0AAN6MKT2"/>
<sequence length="425" mass="48883">MATPSGDKLGRSSSSSRDGRLPLIYGLAAEVVAQILAYLDSSSLSSALVAHPLFRATFQVYEQRILKDSLRHLIPPKLLALAFATYDAATIDYSDWNLIKRLLEQLTEAQRGSGPRLSPRPLTRRTVTAIERVHLMVQYFTTDLAQQAIPRFNRIFETTRPEAYISESEEPRILRAFYRFQLYCNIFGRKTLDTAKQVPPEISDWPRQPWPGKSPKDVQHELELFFWPWPPWANEQLACVFEYLETNLSVYFNDVASHDIEWGRRQVDWLEPTVAIPHRQFLLLNGLELPYQLRQSDTFDDRTTLLSSADVCRTWRANEPVVTMASSLHHSVPRGVTKDSGDKILMRLGRYDIGKLRAFEGQASWAGIDDVETLPVKLWRDAHYNTIPEFSVMCRENLLLRDAGYVFWDGYKAVEDIGRMETKVE</sequence>
<accession>A0AAN6MKT2</accession>
<evidence type="ECO:0000313" key="2">
    <source>
        <dbReference type="Proteomes" id="UP001303889"/>
    </source>
</evidence>
<comment type="caution">
    <text evidence="1">The sequence shown here is derived from an EMBL/GenBank/DDBJ whole genome shotgun (WGS) entry which is preliminary data.</text>
</comment>
<reference evidence="1" key="2">
    <citation type="submission" date="2023-05" db="EMBL/GenBank/DDBJ databases">
        <authorList>
            <consortium name="Lawrence Berkeley National Laboratory"/>
            <person name="Steindorff A."/>
            <person name="Hensen N."/>
            <person name="Bonometti L."/>
            <person name="Westerberg I."/>
            <person name="Brannstrom I.O."/>
            <person name="Guillou S."/>
            <person name="Cros-Aarteil S."/>
            <person name="Calhoun S."/>
            <person name="Haridas S."/>
            <person name="Kuo A."/>
            <person name="Mondo S."/>
            <person name="Pangilinan J."/>
            <person name="Riley R."/>
            <person name="Labutti K."/>
            <person name="Andreopoulos B."/>
            <person name="Lipzen A."/>
            <person name="Chen C."/>
            <person name="Yanf M."/>
            <person name="Daum C."/>
            <person name="Ng V."/>
            <person name="Clum A."/>
            <person name="Ohm R."/>
            <person name="Martin F."/>
            <person name="Silar P."/>
            <person name="Natvig D."/>
            <person name="Lalanne C."/>
            <person name="Gautier V."/>
            <person name="Ament-Velasquez S.L."/>
            <person name="Kruys A."/>
            <person name="Hutchinson M.I."/>
            <person name="Powell A.J."/>
            <person name="Barry K."/>
            <person name="Miller A.N."/>
            <person name="Grigoriev I.V."/>
            <person name="Debuchy R."/>
            <person name="Gladieux P."/>
            <person name="Thoren M.H."/>
            <person name="Johannesson H."/>
        </authorList>
    </citation>
    <scope>NUCLEOTIDE SEQUENCE</scope>
    <source>
        <strain evidence="1">CBS 103.79</strain>
    </source>
</reference>
<evidence type="ECO:0008006" key="3">
    <source>
        <dbReference type="Google" id="ProtNLM"/>
    </source>
</evidence>